<keyword evidence="4" id="KW-1185">Reference proteome</keyword>
<dbReference type="EMBL" id="KV722348">
    <property type="protein sequence ID" value="OCH94000.1"/>
    <property type="molecule type" value="Genomic_DNA"/>
</dbReference>
<proteinExistence type="predicted"/>
<evidence type="ECO:0000313" key="4">
    <source>
        <dbReference type="Proteomes" id="UP000250043"/>
    </source>
</evidence>
<reference evidence="3 4" key="1">
    <citation type="submission" date="2016-07" db="EMBL/GenBank/DDBJ databases">
        <title>Draft genome of the white-rot fungus Obba rivulosa 3A-2.</title>
        <authorList>
            <consortium name="DOE Joint Genome Institute"/>
            <person name="Miettinen O."/>
            <person name="Riley R."/>
            <person name="Acob R."/>
            <person name="Barry K."/>
            <person name="Cullen D."/>
            <person name="De Vries R."/>
            <person name="Hainaut M."/>
            <person name="Hatakka A."/>
            <person name="Henrissat B."/>
            <person name="Hilden K."/>
            <person name="Kuo R."/>
            <person name="Labutti K."/>
            <person name="Lipzen A."/>
            <person name="Makela M.R."/>
            <person name="Sandor L."/>
            <person name="Spatafora J.W."/>
            <person name="Grigoriev I.V."/>
            <person name="Hibbett D.S."/>
        </authorList>
    </citation>
    <scope>NUCLEOTIDE SEQUENCE [LARGE SCALE GENOMIC DNA]</scope>
    <source>
        <strain evidence="3 4">3A-2</strain>
    </source>
</reference>
<evidence type="ECO:0000259" key="2">
    <source>
        <dbReference type="Pfam" id="PF20415"/>
    </source>
</evidence>
<dbReference type="AlphaFoldDB" id="A0A8E2DQM7"/>
<evidence type="ECO:0000256" key="1">
    <source>
        <dbReference type="SAM" id="MobiDB-lite"/>
    </source>
</evidence>
<accession>A0A8E2DQM7</accession>
<feature type="domain" description="DUF6699" evidence="2">
    <location>
        <begin position="101"/>
        <end position="239"/>
    </location>
</feature>
<dbReference type="Pfam" id="PF20415">
    <property type="entry name" value="DUF6699"/>
    <property type="match status" value="1"/>
</dbReference>
<protein>
    <recommendedName>
        <fullName evidence="2">DUF6699 domain-containing protein</fullName>
    </recommendedName>
</protein>
<feature type="region of interest" description="Disordered" evidence="1">
    <location>
        <begin position="1"/>
        <end position="37"/>
    </location>
</feature>
<evidence type="ECO:0000313" key="3">
    <source>
        <dbReference type="EMBL" id="OCH94000.1"/>
    </source>
</evidence>
<sequence length="262" mass="27145">MPAKAKRVHFEDDSNFPPTPSPTFSNASLLSSPGPLTPQHYPLPASSLQYGPYSPYGAPPKQFAHAQVQSPLAFGAAPYAAGQVSMNPLLAAPPPGYAPPLSWNLTRPPSSAARFTPGSPRPALLDAALLATPATHPALPALTLICDILPWSVAVVPVGGAPWARPSCVTVGDVLHTLYSALRLAVNSTELAHLPPDAQAHVQAAFRQRCALADAGEKAKGIKRVDFLVGLNGFAGLSMVTGGAVMKGKGLGEVWALHLAPA</sequence>
<organism evidence="3 4">
    <name type="scientific">Obba rivulosa</name>
    <dbReference type="NCBI Taxonomy" id="1052685"/>
    <lineage>
        <taxon>Eukaryota</taxon>
        <taxon>Fungi</taxon>
        <taxon>Dikarya</taxon>
        <taxon>Basidiomycota</taxon>
        <taxon>Agaricomycotina</taxon>
        <taxon>Agaricomycetes</taxon>
        <taxon>Polyporales</taxon>
        <taxon>Gelatoporiaceae</taxon>
        <taxon>Obba</taxon>
    </lineage>
</organism>
<dbReference type="OrthoDB" id="2783256at2759"/>
<name>A0A8E2DQM7_9APHY</name>
<dbReference type="InterPro" id="IPR046522">
    <property type="entry name" value="DUF6699"/>
</dbReference>
<gene>
    <name evidence="3" type="ORF">OBBRIDRAFT_801506</name>
</gene>
<dbReference type="Proteomes" id="UP000250043">
    <property type="component" value="Unassembled WGS sequence"/>
</dbReference>